<evidence type="ECO:0000259" key="3">
    <source>
        <dbReference type="PROSITE" id="PS51192"/>
    </source>
</evidence>
<evidence type="ECO:0000313" key="5">
    <source>
        <dbReference type="EMBL" id="XAM17521.1"/>
    </source>
</evidence>
<dbReference type="Pfam" id="PF13091">
    <property type="entry name" value="PLDc_2"/>
    <property type="match status" value="1"/>
</dbReference>
<gene>
    <name evidence="5" type="ORF">V3I05_07485</name>
</gene>
<evidence type="ECO:0000256" key="1">
    <source>
        <dbReference type="ARBA" id="ARBA00022801"/>
    </source>
</evidence>
<dbReference type="PROSITE" id="PS51192">
    <property type="entry name" value="HELICASE_ATP_BIND_1"/>
    <property type="match status" value="1"/>
</dbReference>
<dbReference type="InterPro" id="IPR001736">
    <property type="entry name" value="PLipase_D/transphosphatidylase"/>
</dbReference>
<dbReference type="InterPro" id="IPR014001">
    <property type="entry name" value="Helicase_ATP-bd"/>
</dbReference>
<dbReference type="SUPFAM" id="SSF52540">
    <property type="entry name" value="P-loop containing nucleoside triphosphate hydrolases"/>
    <property type="match status" value="1"/>
</dbReference>
<reference evidence="5 6" key="1">
    <citation type="submission" date="2024-02" db="EMBL/GenBank/DDBJ databases">
        <title>Genome and pathogenicity analysis of Helicobacter mastomyrinus isolated from mice.</title>
        <authorList>
            <person name="Zhu L."/>
        </authorList>
    </citation>
    <scope>NUCLEOTIDE SEQUENCE [LARGE SCALE GENOMIC DNA]</scope>
    <source>
        <strain evidence="5 6">Hm-17</strain>
    </source>
</reference>
<dbReference type="Gene3D" id="3.40.50.300">
    <property type="entry name" value="P-loop containing nucleotide triphosphate hydrolases"/>
    <property type="match status" value="2"/>
</dbReference>
<dbReference type="Pfam" id="PF00271">
    <property type="entry name" value="Helicase_C"/>
    <property type="match status" value="1"/>
</dbReference>
<dbReference type="PANTHER" id="PTHR45766">
    <property type="entry name" value="DNA ANNEALING HELICASE AND ENDONUCLEASE ZRANB3 FAMILY MEMBER"/>
    <property type="match status" value="1"/>
</dbReference>
<dbReference type="SMART" id="SM00490">
    <property type="entry name" value="HELICc"/>
    <property type="match status" value="1"/>
</dbReference>
<dbReference type="PANTHER" id="PTHR45766:SF6">
    <property type="entry name" value="SWI_SNF-RELATED MATRIX-ASSOCIATED ACTIN-DEPENDENT REGULATOR OF CHROMATIN SUBFAMILY A-LIKE PROTEIN 1"/>
    <property type="match status" value="1"/>
</dbReference>
<feature type="domain" description="Helicase ATP-binding" evidence="3">
    <location>
        <begin position="196"/>
        <end position="350"/>
    </location>
</feature>
<keyword evidence="5" id="KW-0347">Helicase</keyword>
<dbReference type="GO" id="GO:0004386">
    <property type="term" value="F:helicase activity"/>
    <property type="evidence" value="ECO:0007669"/>
    <property type="project" value="UniProtKB-KW"/>
</dbReference>
<evidence type="ECO:0000259" key="2">
    <source>
        <dbReference type="PROSITE" id="PS50035"/>
    </source>
</evidence>
<sequence length="979" mass="110832">MSLIVGESTPSDNYSPIISFNLHNDPFDMRVKDFHIQLESISTAKIAHNFINAHSIKIQKLQQENVLLHSKLYLIHNQGIGDVIIGSSNFTGSGLGLYGDKSNKELNVLCDSKRASKEAFTYFKTLKKECKDCTKEVLDSLQTSFFYHSPKDIFAKICSCVESAQKPTLSESERLTQGVKAFGLYDFQQDAALELLSRLKRYALALLASPVGSGKTLTALAVASVYNNVIIISPKNLTTQWASYFNVNEQSPYYNFINDMGFRVRILSYYEAQNPKDQDKIALKSAQLIIIDESHNFRNGIPRTRSLKQNGYQKLQNNLNTNSHLLLLSATPINNSFLDLSNQLCLLSSHITDSITQNHLEPKEICTKAQANLQNALKSGDDVELDEDYYAITHIIFSHSSEQIIAHLKALNKDMPKQHIRTIPSSSIPVSIDFSFQKLSEILGLNEEEQNGDTQEDFISFSIYDPYKFLPKHTREQVLDKQLENLGDYTTPRGFLCMSLLKALESSLDAFKPILEKIITYHHRFLKHKAAQWEDKNADELENDEASILPTRLAKLAELGLLHELSEDFTQIIQKDLALLERIAQKLETYESERDFPQCAKYQECKKIIDSINDIKTDKLLIFSESIPTTHAICQALRKDYPHYVIETISGELKPNEFAKLKNRFSPRSLKYTLQENEREIDILISSNVLNEGANLQDCKNLLNWDIAFNPVHSIQRIGRIWRIGSIHTSNHITHLFPNTDIESYIKLESKLRFKIAAAQTLTSLNDPHALQNAKNIKAFEEKRKKAYKSLESESIALEDSTEFNLNQFSTLESVLSTLAYHTKPSSALPDGIFSIATSPNLPKNHLYAFLQDTDSKKYYCTHFDIGSASLLPSCTSKDGIANLLKIAEFKDDSSIHAKEFEKLELLTQDFRDITPLKEIFASLTSQLEAQILSHSKAANATKKSNAQFSSTETRRFSLIAWLLVNPYEILAHNASINA</sequence>
<organism evidence="5 6">
    <name type="scientific">Helicobacter mastomyrinus</name>
    <dbReference type="NCBI Taxonomy" id="287948"/>
    <lineage>
        <taxon>Bacteria</taxon>
        <taxon>Pseudomonadati</taxon>
        <taxon>Campylobacterota</taxon>
        <taxon>Epsilonproteobacteria</taxon>
        <taxon>Campylobacterales</taxon>
        <taxon>Helicobacteraceae</taxon>
        <taxon>Helicobacter</taxon>
    </lineage>
</organism>
<dbReference type="Pfam" id="PF04851">
    <property type="entry name" value="ResIII"/>
    <property type="match status" value="1"/>
</dbReference>
<dbReference type="Gene3D" id="3.30.870.10">
    <property type="entry name" value="Endonuclease Chain A"/>
    <property type="match status" value="1"/>
</dbReference>
<dbReference type="SMART" id="SM00487">
    <property type="entry name" value="DEXDc"/>
    <property type="match status" value="1"/>
</dbReference>
<dbReference type="EMBL" id="CP145316">
    <property type="protein sequence ID" value="XAM17521.1"/>
    <property type="molecule type" value="Genomic_DNA"/>
</dbReference>
<dbReference type="InterPro" id="IPR025202">
    <property type="entry name" value="PLD-like_dom"/>
</dbReference>
<keyword evidence="1" id="KW-0378">Hydrolase</keyword>
<proteinExistence type="predicted"/>
<evidence type="ECO:0000259" key="4">
    <source>
        <dbReference type="PROSITE" id="PS51194"/>
    </source>
</evidence>
<dbReference type="PROSITE" id="PS51194">
    <property type="entry name" value="HELICASE_CTER"/>
    <property type="match status" value="1"/>
</dbReference>
<evidence type="ECO:0000313" key="6">
    <source>
        <dbReference type="Proteomes" id="UP001434737"/>
    </source>
</evidence>
<keyword evidence="5" id="KW-0547">Nucleotide-binding</keyword>
<dbReference type="SUPFAM" id="SSF56024">
    <property type="entry name" value="Phospholipase D/nuclease"/>
    <property type="match status" value="1"/>
</dbReference>
<dbReference type="Proteomes" id="UP001434737">
    <property type="component" value="Chromosome"/>
</dbReference>
<name>A0ABZ3F321_9HELI</name>
<feature type="domain" description="Helicase C-terminal" evidence="4">
    <location>
        <begin position="607"/>
        <end position="769"/>
    </location>
</feature>
<feature type="domain" description="PLD phosphodiesterase" evidence="2">
    <location>
        <begin position="64"/>
        <end position="94"/>
    </location>
</feature>
<dbReference type="InterPro" id="IPR001650">
    <property type="entry name" value="Helicase_C-like"/>
</dbReference>
<accession>A0ABZ3F321</accession>
<keyword evidence="5" id="KW-0067">ATP-binding</keyword>
<protein>
    <submittedName>
        <fullName evidence="5">Helicase-related protein</fullName>
    </submittedName>
</protein>
<dbReference type="PROSITE" id="PS50035">
    <property type="entry name" value="PLD"/>
    <property type="match status" value="1"/>
</dbReference>
<dbReference type="InterPro" id="IPR049730">
    <property type="entry name" value="SNF2/RAD54-like_C"/>
</dbReference>
<dbReference type="InterPro" id="IPR027417">
    <property type="entry name" value="P-loop_NTPase"/>
</dbReference>
<dbReference type="CDD" id="cd18793">
    <property type="entry name" value="SF2_C_SNF"/>
    <property type="match status" value="1"/>
</dbReference>
<keyword evidence="6" id="KW-1185">Reference proteome</keyword>
<dbReference type="InterPro" id="IPR006935">
    <property type="entry name" value="Helicase/UvrB_N"/>
</dbReference>